<dbReference type="Proteomes" id="UP000004835">
    <property type="component" value="Unassembled WGS sequence"/>
</dbReference>
<organism evidence="1 2">
    <name type="scientific">Enterococcus casseliflavus ATCC 12755</name>
    <dbReference type="NCBI Taxonomy" id="888066"/>
    <lineage>
        <taxon>Bacteria</taxon>
        <taxon>Bacillati</taxon>
        <taxon>Bacillota</taxon>
        <taxon>Bacilli</taxon>
        <taxon>Lactobacillales</taxon>
        <taxon>Enterococcaceae</taxon>
        <taxon>Enterococcus</taxon>
    </lineage>
</organism>
<dbReference type="InterPro" id="IPR021530">
    <property type="entry name" value="AllH-like"/>
</dbReference>
<evidence type="ECO:0000313" key="2">
    <source>
        <dbReference type="Proteomes" id="UP000004835"/>
    </source>
</evidence>
<comment type="caution">
    <text evidence="1">The sequence shown here is derived from an EMBL/GenBank/DDBJ whole genome shotgun (WGS) entry which is preliminary data.</text>
</comment>
<evidence type="ECO:0000313" key="1">
    <source>
        <dbReference type="EMBL" id="EGC69664.1"/>
    </source>
</evidence>
<gene>
    <name evidence="1" type="ORF">HMPREF9087_1584</name>
</gene>
<reference evidence="1 2" key="1">
    <citation type="submission" date="2011-01" db="EMBL/GenBank/DDBJ databases">
        <authorList>
            <person name="Muzny D."/>
            <person name="Qin X."/>
            <person name="Deng J."/>
            <person name="Jiang H."/>
            <person name="Liu Y."/>
            <person name="Qu J."/>
            <person name="Song X.-Z."/>
            <person name="Zhang L."/>
            <person name="Thornton R."/>
            <person name="Coyle M."/>
            <person name="Francisco L."/>
            <person name="Jackson L."/>
            <person name="Javaid M."/>
            <person name="Korchina V."/>
            <person name="Kovar C."/>
            <person name="Mata R."/>
            <person name="Mathew T."/>
            <person name="Ngo R."/>
            <person name="Nguyen L."/>
            <person name="Nguyen N."/>
            <person name="Okwuonu G."/>
            <person name="Ongeri F."/>
            <person name="Pham C."/>
            <person name="Simmons D."/>
            <person name="Wilczek-Boney K."/>
            <person name="Hale W."/>
            <person name="Jakkamsetti A."/>
            <person name="Pham P."/>
            <person name="Ruth R."/>
            <person name="San Lucas F."/>
            <person name="Warren J."/>
            <person name="Zhang J."/>
            <person name="Zhao Z."/>
            <person name="Zhou C."/>
            <person name="Zhu D."/>
            <person name="Lee S."/>
            <person name="Bess C."/>
            <person name="Blankenburg K."/>
            <person name="Forbes L."/>
            <person name="Fu Q."/>
            <person name="Gubbala S."/>
            <person name="Hirani K."/>
            <person name="Jayaseelan J.C."/>
            <person name="Lara F."/>
            <person name="Munidasa M."/>
            <person name="Palculict T."/>
            <person name="Patil S."/>
            <person name="Pu L.-L."/>
            <person name="Saada N."/>
            <person name="Tang L."/>
            <person name="Weissenberger G."/>
            <person name="Zhu Y."/>
            <person name="Hemphill L."/>
            <person name="Shang Y."/>
            <person name="Youmans B."/>
            <person name="Ayvaz T."/>
            <person name="Ross M."/>
            <person name="Santibanez J."/>
            <person name="Aqrawi P."/>
            <person name="Gross S."/>
            <person name="Joshi V."/>
            <person name="Fowler G."/>
            <person name="Nazareth L."/>
            <person name="Reid J."/>
            <person name="Worley K."/>
            <person name="Petrosino J."/>
            <person name="Highlander S."/>
            <person name="Gibbs R."/>
        </authorList>
    </citation>
    <scope>NUCLEOTIDE SEQUENCE [LARGE SCALE GENOMIC DNA]</scope>
    <source>
        <strain evidence="1 2">ATCC 12755</strain>
    </source>
</reference>
<dbReference type="HOGENOM" id="CLU_072005_2_0_9"/>
<dbReference type="Pfam" id="PF11392">
    <property type="entry name" value="AllH"/>
    <property type="match status" value="1"/>
</dbReference>
<evidence type="ECO:0008006" key="3">
    <source>
        <dbReference type="Google" id="ProtNLM"/>
    </source>
</evidence>
<name>F0EJM1_ENTCA</name>
<sequence>MKNNSGAENVKRSNLAMIQAKWIDQALFEPAFINGTWLVHSVFQHSFNLQDPRQDQLICVSKQAARVPKGMILSADDYAALATGLVAGTTLLVQQRVIHFPHHRLSFQKAAKFTTTFPSGTVPFDRELFWSILQHVTEKTGIQEAVSQTISSNHPFYDAIDQLCTPSFKEQRQAVAYLVGRGVGLTPTGDDMLVGHLLARRVMGQEDTRLVAYLQRRLLTVNDLTTDVSKHYLLHALTGAFNQSALSLTRCTDSAAFYQVIKEILAIGHTSGADFLAGFARSINQFQNNRNEEFIWQNEWSSL</sequence>
<protein>
    <recommendedName>
        <fullName evidence="3">DUF2877 domain-containing protein</fullName>
    </recommendedName>
</protein>
<dbReference type="EMBL" id="AEWT01000011">
    <property type="protein sequence ID" value="EGC69664.1"/>
    <property type="molecule type" value="Genomic_DNA"/>
</dbReference>
<dbReference type="AlphaFoldDB" id="F0EJM1"/>
<accession>F0EJM1</accession>
<proteinExistence type="predicted"/>